<dbReference type="GO" id="GO:0000176">
    <property type="term" value="C:nuclear exosome (RNase complex)"/>
    <property type="evidence" value="ECO:0007669"/>
    <property type="project" value="TreeGrafter"/>
</dbReference>
<dbReference type="GO" id="GO:0034476">
    <property type="term" value="P:U5 snRNA 3'-end processing"/>
    <property type="evidence" value="ECO:0007669"/>
    <property type="project" value="TreeGrafter"/>
</dbReference>
<dbReference type="GO" id="GO:0016075">
    <property type="term" value="P:rRNA catabolic process"/>
    <property type="evidence" value="ECO:0007669"/>
    <property type="project" value="TreeGrafter"/>
</dbReference>
<name>A0AA85JH12_TRIRE</name>
<dbReference type="GO" id="GO:0071035">
    <property type="term" value="P:nuclear polyadenylation-dependent rRNA catabolic process"/>
    <property type="evidence" value="ECO:0007669"/>
    <property type="project" value="TreeGrafter"/>
</dbReference>
<dbReference type="GO" id="GO:0035925">
    <property type="term" value="F:mRNA 3'-UTR AU-rich region binding"/>
    <property type="evidence" value="ECO:0007669"/>
    <property type="project" value="TreeGrafter"/>
</dbReference>
<dbReference type="WBParaSite" id="TREG1_20950.3">
    <property type="protein sequence ID" value="TREG1_20950.3"/>
    <property type="gene ID" value="TREG1_20950"/>
</dbReference>
<evidence type="ECO:0000256" key="4">
    <source>
        <dbReference type="ARBA" id="ARBA00022490"/>
    </source>
</evidence>
<evidence type="ECO:0000313" key="8">
    <source>
        <dbReference type="Proteomes" id="UP000050795"/>
    </source>
</evidence>
<dbReference type="WBParaSite" id="TREG1_20950.2">
    <property type="protein sequence ID" value="TREG1_20950.2"/>
    <property type="gene ID" value="TREG1_20950"/>
</dbReference>
<reference evidence="9 10" key="2">
    <citation type="submission" date="2023-11" db="UniProtKB">
        <authorList>
            <consortium name="WormBaseParasite"/>
        </authorList>
    </citation>
    <scope>IDENTIFICATION</scope>
</reference>
<evidence type="ECO:0000256" key="2">
    <source>
        <dbReference type="ARBA" id="ARBA00004604"/>
    </source>
</evidence>
<dbReference type="GO" id="GO:0005730">
    <property type="term" value="C:nucleolus"/>
    <property type="evidence" value="ECO:0007669"/>
    <property type="project" value="UniProtKB-SubCell"/>
</dbReference>
<dbReference type="GO" id="GO:0071038">
    <property type="term" value="P:TRAMP-dependent tRNA surveillance pathway"/>
    <property type="evidence" value="ECO:0007669"/>
    <property type="project" value="TreeGrafter"/>
</dbReference>
<evidence type="ECO:0000313" key="10">
    <source>
        <dbReference type="WBParaSite" id="TREG1_20950.2"/>
    </source>
</evidence>
<keyword evidence="4" id="KW-0963">Cytoplasm</keyword>
<dbReference type="PANTHER" id="PTHR11097">
    <property type="entry name" value="EXOSOME COMPLEX EXONUCLEASE RIBOSOMAL RNA PROCESSING PROTEIN"/>
    <property type="match status" value="1"/>
</dbReference>
<evidence type="ECO:0000313" key="9">
    <source>
        <dbReference type="WBParaSite" id="TREG1_20950.1"/>
    </source>
</evidence>
<dbReference type="Gene3D" id="3.30.230.70">
    <property type="entry name" value="GHMP Kinase, N-terminal domain"/>
    <property type="match status" value="1"/>
</dbReference>
<evidence type="ECO:0000313" key="11">
    <source>
        <dbReference type="WBParaSite" id="TREG1_20950.9"/>
    </source>
</evidence>
<comment type="subcellular location">
    <subcellularLocation>
        <location evidence="1">Cytoplasm</location>
    </subcellularLocation>
    <subcellularLocation>
        <location evidence="2">Nucleus</location>
        <location evidence="2">Nucleolus</location>
    </subcellularLocation>
</comment>
<dbReference type="InterPro" id="IPR020568">
    <property type="entry name" value="Ribosomal_Su5_D2-typ_SF"/>
</dbReference>
<proteinExistence type="inferred from homology"/>
<dbReference type="WBParaSite" id="TREG1_20950.6">
    <property type="protein sequence ID" value="TREG1_20950.6"/>
    <property type="gene ID" value="TREG1_20950"/>
</dbReference>
<protein>
    <recommendedName>
        <fullName evidence="6">Ribosomal RNA-processing protein 42</fullName>
    </recommendedName>
</protein>
<dbReference type="GO" id="GO:0000467">
    <property type="term" value="P:exonucleolytic trimming to generate mature 3'-end of 5.8S rRNA from tricistronic rRNA transcript (SSU-rRNA, 5.8S rRNA, LSU-rRNA)"/>
    <property type="evidence" value="ECO:0007669"/>
    <property type="project" value="TreeGrafter"/>
</dbReference>
<evidence type="ECO:0000256" key="5">
    <source>
        <dbReference type="ARBA" id="ARBA00022835"/>
    </source>
</evidence>
<dbReference type="PANTHER" id="PTHR11097:SF8">
    <property type="entry name" value="EXOSOME COMPLEX COMPONENT RRP42"/>
    <property type="match status" value="1"/>
</dbReference>
<evidence type="ECO:0000256" key="3">
    <source>
        <dbReference type="ARBA" id="ARBA00006678"/>
    </source>
</evidence>
<dbReference type="WBParaSite" id="TREG1_20950.9">
    <property type="protein sequence ID" value="TREG1_20950.9"/>
    <property type="gene ID" value="TREG1_20950"/>
</dbReference>
<keyword evidence="8" id="KW-1185">Reference proteome</keyword>
<evidence type="ECO:0000256" key="6">
    <source>
        <dbReference type="ARBA" id="ARBA00042523"/>
    </source>
</evidence>
<sequence>MGDLNLLKPYALFEQLFEQKIRIEDRNCLDFADIDVTANVLSCCQGSAVVKLGKTHVIAGLKVKVVPESGNSGSITCNVEYAGLCYRGSRLNSSQPKYAQCLSSSVQKLVSDFALPSVEKQLNIFPMGSDEKSSVPTASYALKLDILILHDDGCLLDACVPAALVTLLTAKWTKLYAVTNERAAGSYLDCYKPGPLNEKKSLEVKEWPVSLSFCFIPRPVVENKHGGVPIIAQPTRRELDIWDTDAGSICLTLSRSGDIIDLSMVNAFLTGLWDTLSIPNSNENDTVSVWNILFDSAVSHAQKIREIIEKAVK</sequence>
<dbReference type="WBParaSite" id="TREG1_20950.5">
    <property type="protein sequence ID" value="TREG1_20950.5"/>
    <property type="gene ID" value="TREG1_20950"/>
</dbReference>
<dbReference type="GO" id="GO:0034475">
    <property type="term" value="P:U4 snRNA 3'-end processing"/>
    <property type="evidence" value="ECO:0007669"/>
    <property type="project" value="TreeGrafter"/>
</dbReference>
<dbReference type="InterPro" id="IPR001247">
    <property type="entry name" value="ExoRNase_PH_dom1"/>
</dbReference>
<evidence type="ECO:0000256" key="1">
    <source>
        <dbReference type="ARBA" id="ARBA00004496"/>
    </source>
</evidence>
<dbReference type="Pfam" id="PF01138">
    <property type="entry name" value="RNase_PH"/>
    <property type="match status" value="1"/>
</dbReference>
<dbReference type="GO" id="GO:0034473">
    <property type="term" value="P:U1 snRNA 3'-end processing"/>
    <property type="evidence" value="ECO:0007669"/>
    <property type="project" value="TreeGrafter"/>
</dbReference>
<dbReference type="WBParaSite" id="TREG1_20950.7">
    <property type="protein sequence ID" value="TREG1_20950.7"/>
    <property type="gene ID" value="TREG1_20950"/>
</dbReference>
<dbReference type="Proteomes" id="UP000050795">
    <property type="component" value="Unassembled WGS sequence"/>
</dbReference>
<evidence type="ECO:0000259" key="7">
    <source>
        <dbReference type="Pfam" id="PF01138"/>
    </source>
</evidence>
<organism evidence="8 11">
    <name type="scientific">Trichobilharzia regenti</name>
    <name type="common">Nasal bird schistosome</name>
    <dbReference type="NCBI Taxonomy" id="157069"/>
    <lineage>
        <taxon>Eukaryota</taxon>
        <taxon>Metazoa</taxon>
        <taxon>Spiralia</taxon>
        <taxon>Lophotrochozoa</taxon>
        <taxon>Platyhelminthes</taxon>
        <taxon>Trematoda</taxon>
        <taxon>Digenea</taxon>
        <taxon>Strigeidida</taxon>
        <taxon>Schistosomatoidea</taxon>
        <taxon>Schistosomatidae</taxon>
        <taxon>Trichobilharzia</taxon>
    </lineage>
</organism>
<dbReference type="GO" id="GO:0071028">
    <property type="term" value="P:nuclear mRNA surveillance"/>
    <property type="evidence" value="ECO:0007669"/>
    <property type="project" value="TreeGrafter"/>
</dbReference>
<dbReference type="InterPro" id="IPR050590">
    <property type="entry name" value="Exosome_comp_Rrp42_subfam"/>
</dbReference>
<accession>A0AA85JH12</accession>
<dbReference type="WBParaSite" id="TREG1_20950.4">
    <property type="protein sequence ID" value="TREG1_20950.4"/>
    <property type="gene ID" value="TREG1_20950"/>
</dbReference>
<dbReference type="SUPFAM" id="SSF54211">
    <property type="entry name" value="Ribosomal protein S5 domain 2-like"/>
    <property type="match status" value="1"/>
</dbReference>
<comment type="similarity">
    <text evidence="3">Belongs to the RNase PH family.</text>
</comment>
<dbReference type="WBParaSite" id="TREG1_20950.8">
    <property type="protein sequence ID" value="TREG1_20950.8"/>
    <property type="gene ID" value="TREG1_20950"/>
</dbReference>
<keyword evidence="5" id="KW-0271">Exosome</keyword>
<feature type="domain" description="Exoribonuclease phosphorolytic" evidence="7">
    <location>
        <begin position="33"/>
        <end position="171"/>
    </location>
</feature>
<dbReference type="GO" id="GO:0000177">
    <property type="term" value="C:cytoplasmic exosome (RNase complex)"/>
    <property type="evidence" value="ECO:0007669"/>
    <property type="project" value="TreeGrafter"/>
</dbReference>
<dbReference type="WBParaSite" id="TREG1_20950.1">
    <property type="protein sequence ID" value="TREG1_20950.1"/>
    <property type="gene ID" value="TREG1_20950"/>
</dbReference>
<dbReference type="InterPro" id="IPR027408">
    <property type="entry name" value="PNPase/RNase_PH_dom_sf"/>
</dbReference>
<reference evidence="8" key="1">
    <citation type="submission" date="2022-06" db="EMBL/GenBank/DDBJ databases">
        <authorList>
            <person name="Berger JAMES D."/>
            <person name="Berger JAMES D."/>
        </authorList>
    </citation>
    <scope>NUCLEOTIDE SEQUENCE [LARGE SCALE GENOMIC DNA]</scope>
</reference>
<dbReference type="AlphaFoldDB" id="A0AA85JH12"/>